<keyword evidence="1" id="KW-0805">Transcription regulation</keyword>
<dbReference type="RefSeq" id="WP_320426014.1">
    <property type="nucleotide sequence ID" value="NZ_JAXCLA010000009.1"/>
</dbReference>
<dbReference type="PANTHER" id="PTHR43537:SF41">
    <property type="entry name" value="TRANSCRIPTIONAL REGULATORY PROTEIN"/>
    <property type="match status" value="1"/>
</dbReference>
<evidence type="ECO:0000313" key="6">
    <source>
        <dbReference type="EMBL" id="MDY0748048.1"/>
    </source>
</evidence>
<keyword evidence="3" id="KW-0804">Transcription</keyword>
<dbReference type="InterPro" id="IPR036388">
    <property type="entry name" value="WH-like_DNA-bd_sf"/>
</dbReference>
<protein>
    <submittedName>
        <fullName evidence="6">GntR family transcriptional regulator</fullName>
    </submittedName>
</protein>
<keyword evidence="7" id="KW-1185">Reference proteome</keyword>
<evidence type="ECO:0000256" key="2">
    <source>
        <dbReference type="ARBA" id="ARBA00023125"/>
    </source>
</evidence>
<dbReference type="CDD" id="cd07377">
    <property type="entry name" value="WHTH_GntR"/>
    <property type="match status" value="1"/>
</dbReference>
<dbReference type="InterPro" id="IPR000524">
    <property type="entry name" value="Tscrpt_reg_HTH_GntR"/>
</dbReference>
<evidence type="ECO:0000259" key="5">
    <source>
        <dbReference type="PROSITE" id="PS50949"/>
    </source>
</evidence>
<gene>
    <name evidence="6" type="ORF">SNE35_26345</name>
</gene>
<evidence type="ECO:0000256" key="4">
    <source>
        <dbReference type="SAM" id="MobiDB-lite"/>
    </source>
</evidence>
<keyword evidence="2" id="KW-0238">DNA-binding</keyword>
<feature type="region of interest" description="Disordered" evidence="4">
    <location>
        <begin position="245"/>
        <end position="264"/>
    </location>
</feature>
<proteinExistence type="predicted"/>
<dbReference type="PROSITE" id="PS50949">
    <property type="entry name" value="HTH_GNTR"/>
    <property type="match status" value="1"/>
</dbReference>
<sequence>MSTSNSPRTGSFVISTSLVETQETAEVSFDSIQIGKHERTLGGNITNAIRNAIISGKLAPGQSLGQEFLANLFNVSRVPIRECLKQLATEGLVELEPHKGAVVAKLSLKELDELYDILWALEMMAVRIGVGKLTDADIAQMAAMDAKLQVIDDPLEWYYESVRFHRVIVVAADMPRCLHMIDECRQNIGRYLSDASFFQAHVSEWNKRNRVLFRACQARDADKAVNALDVMRRLSTKQIRSHLVESLQKEGDPASTPRKTQRVS</sequence>
<dbReference type="SMART" id="SM00895">
    <property type="entry name" value="FCD"/>
    <property type="match status" value="1"/>
</dbReference>
<name>A0ABU5DP29_9BURK</name>
<organism evidence="6 7">
    <name type="scientific">Roseateles agri</name>
    <dbReference type="NCBI Taxonomy" id="3098619"/>
    <lineage>
        <taxon>Bacteria</taxon>
        <taxon>Pseudomonadati</taxon>
        <taxon>Pseudomonadota</taxon>
        <taxon>Betaproteobacteria</taxon>
        <taxon>Burkholderiales</taxon>
        <taxon>Sphaerotilaceae</taxon>
        <taxon>Roseateles</taxon>
    </lineage>
</organism>
<dbReference type="EMBL" id="JAXCLA010000009">
    <property type="protein sequence ID" value="MDY0748048.1"/>
    <property type="molecule type" value="Genomic_DNA"/>
</dbReference>
<evidence type="ECO:0000256" key="3">
    <source>
        <dbReference type="ARBA" id="ARBA00023163"/>
    </source>
</evidence>
<dbReference type="Gene3D" id="1.10.10.10">
    <property type="entry name" value="Winged helix-like DNA-binding domain superfamily/Winged helix DNA-binding domain"/>
    <property type="match status" value="1"/>
</dbReference>
<dbReference type="Pfam" id="PF00392">
    <property type="entry name" value="GntR"/>
    <property type="match status" value="1"/>
</dbReference>
<dbReference type="Gene3D" id="1.20.120.530">
    <property type="entry name" value="GntR ligand-binding domain-like"/>
    <property type="match status" value="1"/>
</dbReference>
<evidence type="ECO:0000256" key="1">
    <source>
        <dbReference type="ARBA" id="ARBA00023015"/>
    </source>
</evidence>
<comment type="caution">
    <text evidence="6">The sequence shown here is derived from an EMBL/GenBank/DDBJ whole genome shotgun (WGS) entry which is preliminary data.</text>
</comment>
<dbReference type="InterPro" id="IPR036390">
    <property type="entry name" value="WH_DNA-bd_sf"/>
</dbReference>
<dbReference type="SUPFAM" id="SSF46785">
    <property type="entry name" value="Winged helix' DNA-binding domain"/>
    <property type="match status" value="1"/>
</dbReference>
<accession>A0ABU5DP29</accession>
<dbReference type="Pfam" id="PF07729">
    <property type="entry name" value="FCD"/>
    <property type="match status" value="1"/>
</dbReference>
<dbReference type="PANTHER" id="PTHR43537">
    <property type="entry name" value="TRANSCRIPTIONAL REGULATOR, GNTR FAMILY"/>
    <property type="match status" value="1"/>
</dbReference>
<dbReference type="Proteomes" id="UP001285263">
    <property type="component" value="Unassembled WGS sequence"/>
</dbReference>
<reference evidence="6 7" key="1">
    <citation type="submission" date="2023-11" db="EMBL/GenBank/DDBJ databases">
        <title>Paucibacter sp. nov., isolated from fresh soil in Korea.</title>
        <authorList>
            <person name="Le N.T.T."/>
        </authorList>
    </citation>
    <scope>NUCLEOTIDE SEQUENCE [LARGE SCALE GENOMIC DNA]</scope>
    <source>
        <strain evidence="6 7">R3-3</strain>
    </source>
</reference>
<dbReference type="InterPro" id="IPR011711">
    <property type="entry name" value="GntR_C"/>
</dbReference>
<dbReference type="InterPro" id="IPR008920">
    <property type="entry name" value="TF_FadR/GntR_C"/>
</dbReference>
<dbReference type="SUPFAM" id="SSF48008">
    <property type="entry name" value="GntR ligand-binding domain-like"/>
    <property type="match status" value="1"/>
</dbReference>
<dbReference type="SMART" id="SM00345">
    <property type="entry name" value="HTH_GNTR"/>
    <property type="match status" value="1"/>
</dbReference>
<feature type="domain" description="HTH gntR-type" evidence="5">
    <location>
        <begin position="39"/>
        <end position="106"/>
    </location>
</feature>
<evidence type="ECO:0000313" key="7">
    <source>
        <dbReference type="Proteomes" id="UP001285263"/>
    </source>
</evidence>